<accession>A0AAD1UQ11</accession>
<gene>
    <name evidence="1" type="ORF">ECRASSUSDP1_LOCUS10041</name>
</gene>
<dbReference type="InterPro" id="IPR011989">
    <property type="entry name" value="ARM-like"/>
</dbReference>
<evidence type="ECO:0000313" key="2">
    <source>
        <dbReference type="Proteomes" id="UP001295684"/>
    </source>
</evidence>
<dbReference type="EMBL" id="CAMPGE010009887">
    <property type="protein sequence ID" value="CAI2368745.1"/>
    <property type="molecule type" value="Genomic_DNA"/>
</dbReference>
<comment type="caution">
    <text evidence="1">The sequence shown here is derived from an EMBL/GenBank/DDBJ whole genome shotgun (WGS) entry which is preliminary data.</text>
</comment>
<dbReference type="InterPro" id="IPR016024">
    <property type="entry name" value="ARM-type_fold"/>
</dbReference>
<dbReference type="AlphaFoldDB" id="A0AAD1UQ11"/>
<evidence type="ECO:0000313" key="1">
    <source>
        <dbReference type="EMBL" id="CAI2368745.1"/>
    </source>
</evidence>
<proteinExistence type="predicted"/>
<dbReference type="SUPFAM" id="SSF48371">
    <property type="entry name" value="ARM repeat"/>
    <property type="match status" value="1"/>
</dbReference>
<dbReference type="Gene3D" id="1.25.10.10">
    <property type="entry name" value="Leucine-rich Repeat Variant"/>
    <property type="match status" value="1"/>
</dbReference>
<name>A0AAD1UQ11_EUPCR</name>
<reference evidence="1" key="1">
    <citation type="submission" date="2023-07" db="EMBL/GenBank/DDBJ databases">
        <authorList>
            <consortium name="AG Swart"/>
            <person name="Singh M."/>
            <person name="Singh A."/>
            <person name="Seah K."/>
            <person name="Emmerich C."/>
        </authorList>
    </citation>
    <scope>NUCLEOTIDE SEQUENCE</scope>
    <source>
        <strain evidence="1">DP1</strain>
    </source>
</reference>
<sequence length="1100" mass="126956">MEFLKATGEVIDIDETNQPEMDQNNPFMQDFGPSIEKEFQQKIQRDDFIQNEEDYQNIKSALFSTYTSPDHSKRSEAEAHLKRMESDLNLYCKSLLYATIDETLDCTMKMSAVINLNRAVNNSLNKLEPGDYHDLMTLLLQTSFDFRCVEPLFIKYTEIIIFLINNYKETQGSAGRSNQNQSSNLSEIFNFLDEIMTKKEYSSCNKILILLEAVVGGLKQNNNKQEGVIEVCEKRLISFDDSNQETKESDLGSNCIILRILTLLNISSTDLLKSTPNFIIQACFSTSHDPESQYLTFKPLISKTLKTCVELLSTYPIHPLPSPLTSHLLFLIHHTLTDFPLLSPSHHRPTICTLLKTLTQIFTYFTLDLTHTFSLLQDQLSTALVSFFITQNSEAEEDPYRFDLLNLGGITYYDTVKSSATKLVKCLLESENEEYRRLVGKMYEFCEGFVKVCVENEGVAKVLVEQDGVLARFEVAQVLEAAIHVVELFPDSYCRTLLKESYGKLMEVYKNAEFVLKYRILNLLKSKMKLFLENEGCFSDLISLCEEIVYNQSSQFINTAIEILTMLIGYYEKYEEKHKIYIQENFLSKITGVFKILICNIENAYVEDFINQTIRSGIWYKIYSDQLCENIFQDIVRELKNAPCDTPSLQTLKLFQVIANLLKNDKIGEVTNKIKEIVPEFYSHILEECQSQKEFVSEQLLLICSLMVKNISDLRDPLDLDHHKENSLSSNIWILDSLNSLESVYEGIGCITPEIIDTMQYFCQPDIEIFDQDKYNTILESFIKIGLNELKIQNANSKMHFISGCVYFQILILSMNNSSKLNSYIKIIICEVLEAYENVNSEEKFPRPVAICFLALFWTSLDQTVSCIKELDLEFKIYSMIMSATKSIRYPTEHKIMIMGLINYLESYESPQTVPVFNKTVIENLIYTLILKLKYENAKAAEAENEEEDYIDNFQDNDEDYSIVSNPTESSSDSDEYLPDFYEEEHEYISALKMHKSPLLASIDDFAYFKEFIHKILQPSPSSTIKISLTRISRSIQPNLCADLHQILSSLKPQTKNQLQQLLKVNKFRVFTGRHKRGQRYIGVVHRKIVKAKRRSQRNP</sequence>
<keyword evidence="2" id="KW-1185">Reference proteome</keyword>
<protein>
    <submittedName>
        <fullName evidence="1">Uncharacterized protein</fullName>
    </submittedName>
</protein>
<organism evidence="1 2">
    <name type="scientific">Euplotes crassus</name>
    <dbReference type="NCBI Taxonomy" id="5936"/>
    <lineage>
        <taxon>Eukaryota</taxon>
        <taxon>Sar</taxon>
        <taxon>Alveolata</taxon>
        <taxon>Ciliophora</taxon>
        <taxon>Intramacronucleata</taxon>
        <taxon>Spirotrichea</taxon>
        <taxon>Hypotrichia</taxon>
        <taxon>Euplotida</taxon>
        <taxon>Euplotidae</taxon>
        <taxon>Moneuplotes</taxon>
    </lineage>
</organism>
<dbReference type="Proteomes" id="UP001295684">
    <property type="component" value="Unassembled WGS sequence"/>
</dbReference>